<dbReference type="PANTHER" id="PTHR11017:SF479">
    <property type="entry name" value="DISEASE RESISTANCE PROTEIN (TIR-NBS-LRR CLASS) FAMILY"/>
    <property type="match status" value="1"/>
</dbReference>
<feature type="domain" description="NB-ARC" evidence="1">
    <location>
        <begin position="21"/>
        <end position="89"/>
    </location>
</feature>
<dbReference type="SUPFAM" id="SSF52540">
    <property type="entry name" value="P-loop containing nucleoside triphosphate hydrolases"/>
    <property type="match status" value="1"/>
</dbReference>
<dbReference type="EMBL" id="JASCZI010000013">
    <property type="protein sequence ID" value="MED6106638.1"/>
    <property type="molecule type" value="Genomic_DNA"/>
</dbReference>
<dbReference type="InterPro" id="IPR002182">
    <property type="entry name" value="NB-ARC"/>
</dbReference>
<dbReference type="InterPro" id="IPR027417">
    <property type="entry name" value="P-loop_NTPase"/>
</dbReference>
<sequence>MLEMQNGLPTEVEKAIGRMKVLIDVNESEQLEMLVGNLQWFGSGSKIIITTRDRQVLAKYVPTNASYKVEPLDSSEALQLFNSIAFQQNQVGKEYSVLAERVVHYAKGIPLVLKVLARLLHGHDKWFWESTFEKLGKIPNKGDSDRLKLGYDDLDHQEKLIFLDIACFFYGMMLEVKYLKSLLKDGSIRKT</sequence>
<keyword evidence="3" id="KW-1185">Reference proteome</keyword>
<proteinExistence type="predicted"/>
<comment type="caution">
    <text evidence="2">The sequence shown here is derived from an EMBL/GenBank/DDBJ whole genome shotgun (WGS) entry which is preliminary data.</text>
</comment>
<gene>
    <name evidence="2" type="ORF">PIB30_006263</name>
</gene>
<dbReference type="InterPro" id="IPR044974">
    <property type="entry name" value="Disease_R_plants"/>
</dbReference>
<dbReference type="InterPro" id="IPR042197">
    <property type="entry name" value="Apaf_helical"/>
</dbReference>
<evidence type="ECO:0000313" key="3">
    <source>
        <dbReference type="Proteomes" id="UP001341840"/>
    </source>
</evidence>
<dbReference type="Gene3D" id="1.10.8.430">
    <property type="entry name" value="Helical domain of apoptotic protease-activating factors"/>
    <property type="match status" value="1"/>
</dbReference>
<accession>A0ABU6Q481</accession>
<evidence type="ECO:0000313" key="2">
    <source>
        <dbReference type="EMBL" id="MED6106638.1"/>
    </source>
</evidence>
<dbReference type="Gene3D" id="3.40.50.300">
    <property type="entry name" value="P-loop containing nucleotide triphosphate hydrolases"/>
    <property type="match status" value="1"/>
</dbReference>
<organism evidence="2 3">
    <name type="scientific">Stylosanthes scabra</name>
    <dbReference type="NCBI Taxonomy" id="79078"/>
    <lineage>
        <taxon>Eukaryota</taxon>
        <taxon>Viridiplantae</taxon>
        <taxon>Streptophyta</taxon>
        <taxon>Embryophyta</taxon>
        <taxon>Tracheophyta</taxon>
        <taxon>Spermatophyta</taxon>
        <taxon>Magnoliopsida</taxon>
        <taxon>eudicotyledons</taxon>
        <taxon>Gunneridae</taxon>
        <taxon>Pentapetalae</taxon>
        <taxon>rosids</taxon>
        <taxon>fabids</taxon>
        <taxon>Fabales</taxon>
        <taxon>Fabaceae</taxon>
        <taxon>Papilionoideae</taxon>
        <taxon>50 kb inversion clade</taxon>
        <taxon>dalbergioids sensu lato</taxon>
        <taxon>Dalbergieae</taxon>
        <taxon>Pterocarpus clade</taxon>
        <taxon>Stylosanthes</taxon>
    </lineage>
</organism>
<dbReference type="Pfam" id="PF00931">
    <property type="entry name" value="NB-ARC"/>
    <property type="match status" value="1"/>
</dbReference>
<dbReference type="PANTHER" id="PTHR11017">
    <property type="entry name" value="LEUCINE-RICH REPEAT-CONTAINING PROTEIN"/>
    <property type="match status" value="1"/>
</dbReference>
<dbReference type="Proteomes" id="UP001341840">
    <property type="component" value="Unassembled WGS sequence"/>
</dbReference>
<reference evidence="2 3" key="1">
    <citation type="journal article" date="2023" name="Plants (Basel)">
        <title>Bridging the Gap: Combining Genomics and Transcriptomics Approaches to Understand Stylosanthes scabra, an Orphan Legume from the Brazilian Caatinga.</title>
        <authorList>
            <person name="Ferreira-Neto J.R.C."/>
            <person name="da Silva M.D."/>
            <person name="Binneck E."/>
            <person name="de Melo N.F."/>
            <person name="da Silva R.H."/>
            <person name="de Melo A.L.T.M."/>
            <person name="Pandolfi V."/>
            <person name="Bustamante F.O."/>
            <person name="Brasileiro-Vidal A.C."/>
            <person name="Benko-Iseppon A.M."/>
        </authorList>
    </citation>
    <scope>NUCLEOTIDE SEQUENCE [LARGE SCALE GENOMIC DNA]</scope>
    <source>
        <tissue evidence="2">Leaves</tissue>
    </source>
</reference>
<evidence type="ECO:0000259" key="1">
    <source>
        <dbReference type="Pfam" id="PF00931"/>
    </source>
</evidence>
<name>A0ABU6Q481_9FABA</name>
<protein>
    <recommendedName>
        <fullName evidence="1">NB-ARC domain-containing protein</fullName>
    </recommendedName>
</protein>